<dbReference type="PROSITE" id="PS50110">
    <property type="entry name" value="RESPONSE_REGULATORY"/>
    <property type="match status" value="1"/>
</dbReference>
<evidence type="ECO:0000256" key="1">
    <source>
        <dbReference type="ARBA" id="ARBA00023015"/>
    </source>
</evidence>
<dbReference type="Gene3D" id="1.10.10.10">
    <property type="entry name" value="Winged helix-like DNA-binding domain superfamily/Winged helix DNA-binding domain"/>
    <property type="match status" value="1"/>
</dbReference>
<dbReference type="CDD" id="cd06170">
    <property type="entry name" value="LuxR_C_like"/>
    <property type="match status" value="1"/>
</dbReference>
<evidence type="ECO:0000259" key="6">
    <source>
        <dbReference type="PROSITE" id="PS50110"/>
    </source>
</evidence>
<evidence type="ECO:0000259" key="5">
    <source>
        <dbReference type="PROSITE" id="PS50043"/>
    </source>
</evidence>
<feature type="domain" description="Response regulatory" evidence="6">
    <location>
        <begin position="3"/>
        <end position="112"/>
    </location>
</feature>
<evidence type="ECO:0000256" key="2">
    <source>
        <dbReference type="ARBA" id="ARBA00023125"/>
    </source>
</evidence>
<dbReference type="Gene3D" id="3.40.50.2300">
    <property type="match status" value="1"/>
</dbReference>
<dbReference type="InterPro" id="IPR011006">
    <property type="entry name" value="CheY-like_superfamily"/>
</dbReference>
<dbReference type="PANTHER" id="PTHR44688:SF16">
    <property type="entry name" value="DNA-BINDING TRANSCRIPTIONAL ACTIVATOR DEVR_DOSR"/>
    <property type="match status" value="1"/>
</dbReference>
<name>A0A0N9I970_9PSEU</name>
<dbReference type="SUPFAM" id="SSF52172">
    <property type="entry name" value="CheY-like"/>
    <property type="match status" value="1"/>
</dbReference>
<dbReference type="PRINTS" id="PR00038">
    <property type="entry name" value="HTHLUXR"/>
</dbReference>
<evidence type="ECO:0008006" key="9">
    <source>
        <dbReference type="Google" id="ProtNLM"/>
    </source>
</evidence>
<evidence type="ECO:0000313" key="8">
    <source>
        <dbReference type="Proteomes" id="UP000063699"/>
    </source>
</evidence>
<dbReference type="Pfam" id="PF00196">
    <property type="entry name" value="GerE"/>
    <property type="match status" value="1"/>
</dbReference>
<evidence type="ECO:0000313" key="7">
    <source>
        <dbReference type="EMBL" id="ALG12502.1"/>
    </source>
</evidence>
<dbReference type="GO" id="GO:0006355">
    <property type="term" value="P:regulation of DNA-templated transcription"/>
    <property type="evidence" value="ECO:0007669"/>
    <property type="project" value="InterPro"/>
</dbReference>
<dbReference type="PROSITE" id="PS50043">
    <property type="entry name" value="HTH_LUXR_2"/>
    <property type="match status" value="1"/>
</dbReference>
<dbReference type="GO" id="GO:0000160">
    <property type="term" value="P:phosphorelay signal transduction system"/>
    <property type="evidence" value="ECO:0007669"/>
    <property type="project" value="InterPro"/>
</dbReference>
<keyword evidence="3" id="KW-0804">Transcription</keyword>
<organism evidence="7 8">
    <name type="scientific">Kibdelosporangium phytohabitans</name>
    <dbReference type="NCBI Taxonomy" id="860235"/>
    <lineage>
        <taxon>Bacteria</taxon>
        <taxon>Bacillati</taxon>
        <taxon>Actinomycetota</taxon>
        <taxon>Actinomycetes</taxon>
        <taxon>Pseudonocardiales</taxon>
        <taxon>Pseudonocardiaceae</taxon>
        <taxon>Kibdelosporangium</taxon>
    </lineage>
</organism>
<dbReference type="AlphaFoldDB" id="A0A0N9I970"/>
<reference evidence="7 8" key="1">
    <citation type="submission" date="2015-07" db="EMBL/GenBank/DDBJ databases">
        <title>Genome sequencing of Kibdelosporangium phytohabitans.</title>
        <authorList>
            <person name="Qin S."/>
            <person name="Xing K."/>
        </authorList>
    </citation>
    <scope>NUCLEOTIDE SEQUENCE [LARGE SCALE GENOMIC DNA]</scope>
    <source>
        <strain evidence="7 8">KLBMP1111</strain>
    </source>
</reference>
<accession>A0A0N9I970</accession>
<evidence type="ECO:0000256" key="3">
    <source>
        <dbReference type="ARBA" id="ARBA00023163"/>
    </source>
</evidence>
<dbReference type="SUPFAM" id="SSF46894">
    <property type="entry name" value="C-terminal effector domain of the bipartite response regulators"/>
    <property type="match status" value="1"/>
</dbReference>
<dbReference type="InterPro" id="IPR036388">
    <property type="entry name" value="WH-like_DNA-bd_sf"/>
</dbReference>
<dbReference type="InterPro" id="IPR001789">
    <property type="entry name" value="Sig_transdc_resp-reg_receiver"/>
</dbReference>
<keyword evidence="2" id="KW-0238">DNA-binding</keyword>
<keyword evidence="1" id="KW-0805">Transcription regulation</keyword>
<keyword evidence="8" id="KW-1185">Reference proteome</keyword>
<dbReference type="PANTHER" id="PTHR44688">
    <property type="entry name" value="DNA-BINDING TRANSCRIPTIONAL ACTIVATOR DEVR_DOSR"/>
    <property type="match status" value="1"/>
</dbReference>
<dbReference type="STRING" id="860235.AOZ06_41595"/>
<dbReference type="InterPro" id="IPR016032">
    <property type="entry name" value="Sig_transdc_resp-reg_C-effctor"/>
</dbReference>
<evidence type="ECO:0000256" key="4">
    <source>
        <dbReference type="PROSITE-ProRule" id="PRU00169"/>
    </source>
</evidence>
<protein>
    <recommendedName>
        <fullName evidence="9">HTH luxR-type domain-containing protein</fullName>
    </recommendedName>
</protein>
<feature type="domain" description="HTH luxR-type" evidence="5">
    <location>
        <begin position="127"/>
        <end position="192"/>
    </location>
</feature>
<feature type="modified residue" description="4-aspartylphosphate" evidence="4">
    <location>
        <position position="49"/>
    </location>
</feature>
<sequence length="200" mass="21136">MIKVEIVNSVPIYARGLSSVLAAEGLVVTAVKTAHDSHGSPRADVLLVDPAMAKDMAVEEFVTAVSRSASVLLLVDDVDSETLATYAQAGAQGAVDRHSNVDKLVAAIHTVARGGQVWEDGEPAAQPQNAVQRLSPRENEVLRQVASGLTHAQVATRLGISRHTVDTYVKRIRSKMDLGNKAELTRAAMAVVPAARQASA</sequence>
<dbReference type="SMART" id="SM00421">
    <property type="entry name" value="HTH_LUXR"/>
    <property type="match status" value="1"/>
</dbReference>
<keyword evidence="4" id="KW-0597">Phosphoprotein</keyword>
<gene>
    <name evidence="7" type="ORF">AOZ06_41595</name>
</gene>
<dbReference type="EMBL" id="CP012752">
    <property type="protein sequence ID" value="ALG12502.1"/>
    <property type="molecule type" value="Genomic_DNA"/>
</dbReference>
<proteinExistence type="predicted"/>
<dbReference type="Proteomes" id="UP000063699">
    <property type="component" value="Chromosome"/>
</dbReference>
<dbReference type="InterPro" id="IPR000792">
    <property type="entry name" value="Tscrpt_reg_LuxR_C"/>
</dbReference>
<dbReference type="KEGG" id="kphy:AOZ06_41595"/>
<dbReference type="GO" id="GO:0003677">
    <property type="term" value="F:DNA binding"/>
    <property type="evidence" value="ECO:0007669"/>
    <property type="project" value="UniProtKB-KW"/>
</dbReference>